<evidence type="ECO:0000256" key="1">
    <source>
        <dbReference type="SAM" id="MobiDB-lite"/>
    </source>
</evidence>
<dbReference type="Proteomes" id="UP000636960">
    <property type="component" value="Unassembled WGS sequence"/>
</dbReference>
<evidence type="ECO:0000313" key="2">
    <source>
        <dbReference type="EMBL" id="GIE94134.1"/>
    </source>
</evidence>
<feature type="region of interest" description="Disordered" evidence="1">
    <location>
        <begin position="27"/>
        <end position="68"/>
    </location>
</feature>
<reference evidence="2" key="1">
    <citation type="submission" date="2021-01" db="EMBL/GenBank/DDBJ databases">
        <title>Whole genome shotgun sequence of Actinoplanes rishiriensis NBRC 108556.</title>
        <authorList>
            <person name="Komaki H."/>
            <person name="Tamura T."/>
        </authorList>
    </citation>
    <scope>NUCLEOTIDE SEQUENCE</scope>
    <source>
        <strain evidence="2">NBRC 108556</strain>
    </source>
</reference>
<protein>
    <submittedName>
        <fullName evidence="2">Uncharacterized protein</fullName>
    </submittedName>
</protein>
<evidence type="ECO:0000313" key="3">
    <source>
        <dbReference type="Proteomes" id="UP000636960"/>
    </source>
</evidence>
<gene>
    <name evidence="2" type="ORF">Ari01nite_15990</name>
</gene>
<organism evidence="2 3">
    <name type="scientific">Paractinoplanes rishiriensis</name>
    <dbReference type="NCBI Taxonomy" id="1050105"/>
    <lineage>
        <taxon>Bacteria</taxon>
        <taxon>Bacillati</taxon>
        <taxon>Actinomycetota</taxon>
        <taxon>Actinomycetes</taxon>
        <taxon>Micromonosporales</taxon>
        <taxon>Micromonosporaceae</taxon>
        <taxon>Paractinoplanes</taxon>
    </lineage>
</organism>
<dbReference type="AlphaFoldDB" id="A0A919MTD0"/>
<keyword evidence="3" id="KW-1185">Reference proteome</keyword>
<accession>A0A919MTD0</accession>
<sequence length="68" mass="6933">MTPQLTGNVPVGTTKPDFLADAAGTTTEARFRSTDPATAEGARRPDGTLPATTFLTGLSGKGAIMRAP</sequence>
<dbReference type="EMBL" id="BOMV01000011">
    <property type="protein sequence ID" value="GIE94134.1"/>
    <property type="molecule type" value="Genomic_DNA"/>
</dbReference>
<proteinExistence type="predicted"/>
<name>A0A919MTD0_9ACTN</name>
<comment type="caution">
    <text evidence="2">The sequence shown here is derived from an EMBL/GenBank/DDBJ whole genome shotgun (WGS) entry which is preliminary data.</text>
</comment>
<dbReference type="RefSeq" id="WP_203780460.1">
    <property type="nucleotide sequence ID" value="NZ_BOMV01000011.1"/>
</dbReference>